<proteinExistence type="predicted"/>
<dbReference type="AlphaFoldDB" id="A0A5A7Q5X5"/>
<accession>A0A5A7Q5X5</accession>
<dbReference type="Proteomes" id="UP000325081">
    <property type="component" value="Unassembled WGS sequence"/>
</dbReference>
<evidence type="ECO:0000256" key="1">
    <source>
        <dbReference type="SAM" id="MobiDB-lite"/>
    </source>
</evidence>
<gene>
    <name evidence="2" type="ORF">STAS_17334</name>
</gene>
<sequence length="167" mass="18130">PGRPKKLRRRQPNESPTPSSETRLKKLQNSVKFGKCGKQGHNSRTCKNQQSESRTPVARSMSGTHSQSQSKSHLKLSLNLSLKLSLSITLSLRKDQSYLRRRESATVGGVNLSGGTNRVSSINMMQSSSGTEPIIVKGGVNYITLSNLRAVAAAQGTPKQNEGQKSI</sequence>
<evidence type="ECO:0000313" key="2">
    <source>
        <dbReference type="EMBL" id="GER40653.1"/>
    </source>
</evidence>
<feature type="non-terminal residue" evidence="2">
    <location>
        <position position="1"/>
    </location>
</feature>
<dbReference type="OrthoDB" id="927425at2759"/>
<protein>
    <submittedName>
        <fullName evidence="2">Isocitrate dehydrogenase</fullName>
    </submittedName>
</protein>
<comment type="caution">
    <text evidence="2">The sequence shown here is derived from an EMBL/GenBank/DDBJ whole genome shotgun (WGS) entry which is preliminary data.</text>
</comment>
<feature type="region of interest" description="Disordered" evidence="1">
    <location>
        <begin position="1"/>
        <end position="73"/>
    </location>
</feature>
<evidence type="ECO:0000313" key="3">
    <source>
        <dbReference type="Proteomes" id="UP000325081"/>
    </source>
</evidence>
<name>A0A5A7Q5X5_STRAF</name>
<reference evidence="3" key="1">
    <citation type="journal article" date="2019" name="Curr. Biol.">
        <title>Genome Sequence of Striga asiatica Provides Insight into the Evolution of Plant Parasitism.</title>
        <authorList>
            <person name="Yoshida S."/>
            <person name="Kim S."/>
            <person name="Wafula E.K."/>
            <person name="Tanskanen J."/>
            <person name="Kim Y.M."/>
            <person name="Honaas L."/>
            <person name="Yang Z."/>
            <person name="Spallek T."/>
            <person name="Conn C.E."/>
            <person name="Ichihashi Y."/>
            <person name="Cheong K."/>
            <person name="Cui S."/>
            <person name="Der J.P."/>
            <person name="Gundlach H."/>
            <person name="Jiao Y."/>
            <person name="Hori C."/>
            <person name="Ishida J.K."/>
            <person name="Kasahara H."/>
            <person name="Kiba T."/>
            <person name="Kim M.S."/>
            <person name="Koo N."/>
            <person name="Laohavisit A."/>
            <person name="Lee Y.H."/>
            <person name="Lumba S."/>
            <person name="McCourt P."/>
            <person name="Mortimer J.C."/>
            <person name="Mutuku J.M."/>
            <person name="Nomura T."/>
            <person name="Sasaki-Sekimoto Y."/>
            <person name="Seto Y."/>
            <person name="Wang Y."/>
            <person name="Wakatake T."/>
            <person name="Sakakibara H."/>
            <person name="Demura T."/>
            <person name="Yamaguchi S."/>
            <person name="Yoneyama K."/>
            <person name="Manabe R.I."/>
            <person name="Nelson D.C."/>
            <person name="Schulman A.H."/>
            <person name="Timko M.P."/>
            <person name="dePamphilis C.W."/>
            <person name="Choi D."/>
            <person name="Shirasu K."/>
        </authorList>
    </citation>
    <scope>NUCLEOTIDE SEQUENCE [LARGE SCALE GENOMIC DNA]</scope>
    <source>
        <strain evidence="3">cv. UVA1</strain>
    </source>
</reference>
<feature type="compositionally biased region" description="Basic residues" evidence="1">
    <location>
        <begin position="1"/>
        <end position="10"/>
    </location>
</feature>
<dbReference type="EMBL" id="BKCP01005960">
    <property type="protein sequence ID" value="GER40653.1"/>
    <property type="molecule type" value="Genomic_DNA"/>
</dbReference>
<keyword evidence="3" id="KW-1185">Reference proteome</keyword>
<feature type="compositionally biased region" description="Polar residues" evidence="1">
    <location>
        <begin position="13"/>
        <end position="31"/>
    </location>
</feature>
<feature type="compositionally biased region" description="Polar residues" evidence="1">
    <location>
        <begin position="40"/>
        <end position="54"/>
    </location>
</feature>
<feature type="non-terminal residue" evidence="2">
    <location>
        <position position="167"/>
    </location>
</feature>
<organism evidence="2 3">
    <name type="scientific">Striga asiatica</name>
    <name type="common">Asiatic witchweed</name>
    <name type="synonym">Buchnera asiatica</name>
    <dbReference type="NCBI Taxonomy" id="4170"/>
    <lineage>
        <taxon>Eukaryota</taxon>
        <taxon>Viridiplantae</taxon>
        <taxon>Streptophyta</taxon>
        <taxon>Embryophyta</taxon>
        <taxon>Tracheophyta</taxon>
        <taxon>Spermatophyta</taxon>
        <taxon>Magnoliopsida</taxon>
        <taxon>eudicotyledons</taxon>
        <taxon>Gunneridae</taxon>
        <taxon>Pentapetalae</taxon>
        <taxon>asterids</taxon>
        <taxon>lamiids</taxon>
        <taxon>Lamiales</taxon>
        <taxon>Orobanchaceae</taxon>
        <taxon>Buchnereae</taxon>
        <taxon>Striga</taxon>
    </lineage>
</organism>